<reference evidence="2" key="1">
    <citation type="submission" date="2016-11" db="EMBL/GenBank/DDBJ databases">
        <authorList>
            <person name="Varghese N."/>
            <person name="Submissions S."/>
        </authorList>
    </citation>
    <scope>NUCLEOTIDE SEQUENCE [LARGE SCALE GENOMIC DNA]</scope>
    <source>
        <strain evidence="2">Sac-22</strain>
    </source>
</reference>
<protein>
    <submittedName>
        <fullName evidence="1">Uncharacterized protein</fullName>
    </submittedName>
</protein>
<organism evidence="1 2">
    <name type="scientific">Duganella sacchari</name>
    <dbReference type="NCBI Taxonomy" id="551987"/>
    <lineage>
        <taxon>Bacteria</taxon>
        <taxon>Pseudomonadati</taxon>
        <taxon>Pseudomonadota</taxon>
        <taxon>Betaproteobacteria</taxon>
        <taxon>Burkholderiales</taxon>
        <taxon>Oxalobacteraceae</taxon>
        <taxon>Telluria group</taxon>
        <taxon>Duganella</taxon>
    </lineage>
</organism>
<dbReference type="AlphaFoldDB" id="A0A1M7QHU6"/>
<gene>
    <name evidence="1" type="ORF">SAMN05192549_10757</name>
</gene>
<evidence type="ECO:0000313" key="1">
    <source>
        <dbReference type="EMBL" id="SHN30319.1"/>
    </source>
</evidence>
<sequence length="250" mass="28705">MQALWNLDKTSLKEWANFVKQNEDKELPKRRRHRNVRRKDIDLSKGEIWRVLIGCQVTTQQRSGPGSAAHTFMQSKSPTLSLTECRKSRSVSQLVQAECRGAGLRRGTIIGENLSRIFDYLESGGWKQLQEQLDTLVSNTSLAKERKVVEYILESKKFPGLGQKQARNFIQWLGLSRYEIPLDSRVMKKMKEMGATFVPRSSSLIDETVYVFVQDVLQKIAQSLEIYPCELDACIFASFDEDSDDDVDQY</sequence>
<accession>A0A1M7QHU6</accession>
<keyword evidence="2" id="KW-1185">Reference proteome</keyword>
<dbReference type="EMBL" id="FRCX01000007">
    <property type="protein sequence ID" value="SHN30319.1"/>
    <property type="molecule type" value="Genomic_DNA"/>
</dbReference>
<dbReference type="OrthoDB" id="9152211at2"/>
<dbReference type="RefSeq" id="WP_139260612.1">
    <property type="nucleotide sequence ID" value="NZ_FRCX01000007.1"/>
</dbReference>
<dbReference type="Proteomes" id="UP000184339">
    <property type="component" value="Unassembled WGS sequence"/>
</dbReference>
<proteinExistence type="predicted"/>
<evidence type="ECO:0000313" key="2">
    <source>
        <dbReference type="Proteomes" id="UP000184339"/>
    </source>
</evidence>
<name>A0A1M7QHU6_9BURK</name>